<feature type="domain" description="DUF8021" evidence="2">
    <location>
        <begin position="296"/>
        <end position="404"/>
    </location>
</feature>
<dbReference type="OrthoDB" id="9772456at2"/>
<evidence type="ECO:0000313" key="3">
    <source>
        <dbReference type="EMBL" id="SUE13386.1"/>
    </source>
</evidence>
<dbReference type="PANTHER" id="PTHR43028">
    <property type="entry name" value="3'(2'),5'-BISPHOSPHATE NUCLEOTIDASE 1"/>
    <property type="match status" value="1"/>
</dbReference>
<dbReference type="AlphaFoldDB" id="A0A379LV13"/>
<dbReference type="Proteomes" id="UP000254569">
    <property type="component" value="Unassembled WGS sequence"/>
</dbReference>
<dbReference type="Gene3D" id="3.30.540.10">
    <property type="entry name" value="Fructose-1,6-Bisphosphatase, subunit A, domain 1"/>
    <property type="match status" value="1"/>
</dbReference>
<dbReference type="PRINTS" id="PR00377">
    <property type="entry name" value="IMPHPHTASES"/>
</dbReference>
<dbReference type="GO" id="GO:0000103">
    <property type="term" value="P:sulfate assimilation"/>
    <property type="evidence" value="ECO:0007669"/>
    <property type="project" value="TreeGrafter"/>
</dbReference>
<dbReference type="EC" id="3.1.3.7" evidence="3"/>
<feature type="binding site" evidence="1">
    <location>
        <position position="121"/>
    </location>
    <ligand>
        <name>Mg(2+)</name>
        <dbReference type="ChEBI" id="CHEBI:18420"/>
        <label>1</label>
        <note>catalytic</note>
    </ligand>
</feature>
<keyword evidence="3" id="KW-0378">Hydrolase</keyword>
<feature type="binding site" evidence="1">
    <location>
        <position position="123"/>
    </location>
    <ligand>
        <name>Mg(2+)</name>
        <dbReference type="ChEBI" id="CHEBI:18420"/>
        <label>1</label>
        <note>catalytic</note>
    </ligand>
</feature>
<keyword evidence="4" id="KW-1185">Reference proteome</keyword>
<organism evidence="3 4">
    <name type="scientific">Rhodococcus gordoniae</name>
    <dbReference type="NCBI Taxonomy" id="223392"/>
    <lineage>
        <taxon>Bacteria</taxon>
        <taxon>Bacillati</taxon>
        <taxon>Actinomycetota</taxon>
        <taxon>Actinomycetes</taxon>
        <taxon>Mycobacteriales</taxon>
        <taxon>Nocardiaceae</taxon>
        <taxon>Rhodococcus</taxon>
    </lineage>
</organism>
<keyword evidence="1" id="KW-0479">Metal-binding</keyword>
<evidence type="ECO:0000313" key="4">
    <source>
        <dbReference type="Proteomes" id="UP000254569"/>
    </source>
</evidence>
<dbReference type="RefSeq" id="WP_084421631.1">
    <property type="nucleotide sequence ID" value="NZ_LPZN01000016.1"/>
</dbReference>
<keyword evidence="1" id="KW-0460">Magnesium</keyword>
<dbReference type="Gene3D" id="3.40.190.80">
    <property type="match status" value="1"/>
</dbReference>
<dbReference type="CDD" id="cd01638">
    <property type="entry name" value="CysQ"/>
    <property type="match status" value="1"/>
</dbReference>
<dbReference type="GO" id="GO:0046872">
    <property type="term" value="F:metal ion binding"/>
    <property type="evidence" value="ECO:0007669"/>
    <property type="project" value="UniProtKB-KW"/>
</dbReference>
<evidence type="ECO:0000259" key="2">
    <source>
        <dbReference type="Pfam" id="PF26061"/>
    </source>
</evidence>
<comment type="cofactor">
    <cofactor evidence="1">
        <name>Mg(2+)</name>
        <dbReference type="ChEBI" id="CHEBI:18420"/>
    </cofactor>
</comment>
<feature type="binding site" evidence="1">
    <location>
        <position position="235"/>
    </location>
    <ligand>
        <name>Mg(2+)</name>
        <dbReference type="ChEBI" id="CHEBI:18420"/>
        <label>1</label>
        <note>catalytic</note>
    </ligand>
</feature>
<dbReference type="InterPro" id="IPR050725">
    <property type="entry name" value="CysQ/Inositol_MonoPase"/>
</dbReference>
<accession>A0A379LV13</accession>
<dbReference type="InterPro" id="IPR058334">
    <property type="entry name" value="DUF8021"/>
</dbReference>
<protein>
    <submittedName>
        <fullName evidence="3">3'-phosphoadenosine-5'-phosphosulfate (PAPS) 3'-phosphatase</fullName>
        <ecNumber evidence="3">3.1.3.7</ecNumber>
    </submittedName>
</protein>
<dbReference type="GO" id="GO:0008441">
    <property type="term" value="F:3'(2'),5'-bisphosphate nucleotidase activity"/>
    <property type="evidence" value="ECO:0007669"/>
    <property type="project" value="UniProtKB-EC"/>
</dbReference>
<feature type="binding site" evidence="1">
    <location>
        <position position="103"/>
    </location>
    <ligand>
        <name>Mg(2+)</name>
        <dbReference type="ChEBI" id="CHEBI:18420"/>
        <label>1</label>
        <note>catalytic</note>
    </ligand>
</feature>
<feature type="binding site" evidence="1">
    <location>
        <position position="124"/>
    </location>
    <ligand>
        <name>Mg(2+)</name>
        <dbReference type="ChEBI" id="CHEBI:18420"/>
        <label>1</label>
        <note>catalytic</note>
    </ligand>
</feature>
<reference evidence="3 4" key="1">
    <citation type="submission" date="2018-06" db="EMBL/GenBank/DDBJ databases">
        <authorList>
            <consortium name="Pathogen Informatics"/>
            <person name="Doyle S."/>
        </authorList>
    </citation>
    <scope>NUCLEOTIDE SEQUENCE [LARGE SCALE GENOMIC DNA]</scope>
    <source>
        <strain evidence="3 4">NCTC13296</strain>
    </source>
</reference>
<dbReference type="InterPro" id="IPR000760">
    <property type="entry name" value="Inositol_monophosphatase-like"/>
</dbReference>
<gene>
    <name evidence="3" type="primary">cysQ</name>
    <name evidence="3" type="ORF">NCTC13296_00194</name>
</gene>
<name>A0A379LV13_9NOCA</name>
<dbReference type="SUPFAM" id="SSF56655">
    <property type="entry name" value="Carbohydrate phosphatase"/>
    <property type="match status" value="1"/>
</dbReference>
<dbReference type="GO" id="GO:0050427">
    <property type="term" value="P:3'-phosphoadenosine 5'-phosphosulfate metabolic process"/>
    <property type="evidence" value="ECO:0007669"/>
    <property type="project" value="TreeGrafter"/>
</dbReference>
<proteinExistence type="predicted"/>
<dbReference type="Pfam" id="PF00459">
    <property type="entry name" value="Inositol_P"/>
    <property type="match status" value="2"/>
</dbReference>
<dbReference type="Pfam" id="PF26061">
    <property type="entry name" value="DUF8021"/>
    <property type="match status" value="1"/>
</dbReference>
<sequence>MTHDNGDTARLAAEGDTARLAAEGDTARLAAEGDTARLAAEGDDARLAAETASGAGELLLTVRAIESDALTGRELGRRGDHAANTYILERLAAARPGDAVLSEESADDPARVGADRVWIIDPLDGSKEYGMPDHVDWAVHIALWEAGRGLTAAAVAQPAIGVVHSTADPVPAPQPARRRPRIVISGSRPPAFVFDLARDLGADLIRMGSAGAKAMAVVRGEADAYIHAGGQWEWDSAAPVAVARAAGLHCARIDGSELEYNRPHPYLPDLVICRADWAPDVMSALAVYATGPTDSPRVAMARAYIRSLVSHDASHVRLAEDAWRVENGERTGDSGIEIRDRLENGPEYRPIRRIRDLQFREWHHSVVARFVLDIAAGPSAETSVVVTEHFDIPAGEIRSIVAIIEPVQGNS</sequence>
<dbReference type="PANTHER" id="PTHR43028:SF5">
    <property type="entry name" value="3'(2'),5'-BISPHOSPHATE NUCLEOTIDASE 1"/>
    <property type="match status" value="1"/>
</dbReference>
<dbReference type="EMBL" id="UGVI01000001">
    <property type="protein sequence ID" value="SUE13386.1"/>
    <property type="molecule type" value="Genomic_DNA"/>
</dbReference>
<evidence type="ECO:0000256" key="1">
    <source>
        <dbReference type="PIRSR" id="PIRSR600760-2"/>
    </source>
</evidence>